<evidence type="ECO:0000313" key="4">
    <source>
        <dbReference type="Proteomes" id="UP000811246"/>
    </source>
</evidence>
<evidence type="ECO:0000256" key="1">
    <source>
        <dbReference type="ARBA" id="ARBA00005567"/>
    </source>
</evidence>
<dbReference type="AlphaFoldDB" id="A0A922FTZ8"/>
<dbReference type="PANTHER" id="PTHR23310:SF105">
    <property type="entry name" value="ACYL-COA-BINDING DOMAIN-CONTAINING PROTEIN 5"/>
    <property type="match status" value="1"/>
</dbReference>
<dbReference type="InterPro" id="IPR000582">
    <property type="entry name" value="Acyl-CoA-binding_protein"/>
</dbReference>
<gene>
    <name evidence="3" type="ORF">I3842_01G006900</name>
</gene>
<feature type="domain" description="ACB" evidence="2">
    <location>
        <begin position="224"/>
        <end position="314"/>
    </location>
</feature>
<sequence length="373" mass="42106">MHGRIYFALQYPLPFLIYSSSKSVSDLQSFFFISQSFPMELLFELLLTVSLSLTLCFLLSKLLYAASAGDKNRTSTLTSRRYANGIWVMPEELKLQIGRRFRLIEKTDKNVTEPVQDKLDVQEFVNEGFESTERDIRGEKHIEEVSERCCVGECGESLVDESSKGEKLCEIELESVKSEVDSARDVLECGGKEGCEFEKSGDDEFKDKVFGLEDDWEGIERTDLEKVFGAAVVLAGSASTAGRASSLGSDVEAQLYGLHKIATQGPCHEPQPMALKLSARAKWNAWQRLGNMSPEVAMEQYIALLSRSFPRWMQYDFVRGNKQVLEEFEAFRRLASDLEELPSIRLGAADERKTEMKPHFEAFYVTGFGVQNP</sequence>
<comment type="similarity">
    <text evidence="1">Belongs to the ACBP family.</text>
</comment>
<dbReference type="Pfam" id="PF00887">
    <property type="entry name" value="ACBP"/>
    <property type="match status" value="1"/>
</dbReference>
<dbReference type="GO" id="GO:0000062">
    <property type="term" value="F:fatty-acyl-CoA binding"/>
    <property type="evidence" value="ECO:0007669"/>
    <property type="project" value="InterPro"/>
</dbReference>
<reference evidence="3" key="1">
    <citation type="submission" date="2021-01" db="EMBL/GenBank/DDBJ databases">
        <authorList>
            <person name="Lovell J.T."/>
            <person name="Bentley N."/>
            <person name="Bhattarai G."/>
            <person name="Jenkins J.W."/>
            <person name="Sreedasyam A."/>
            <person name="Alarcon Y."/>
            <person name="Bock C."/>
            <person name="Boston L."/>
            <person name="Carlson J."/>
            <person name="Cervantes K."/>
            <person name="Clermont K."/>
            <person name="Krom N."/>
            <person name="Kubenka K."/>
            <person name="Mamidi S."/>
            <person name="Mattison C."/>
            <person name="Monteros M."/>
            <person name="Pisani C."/>
            <person name="Plott C."/>
            <person name="Rajasekar S."/>
            <person name="Rhein H.S."/>
            <person name="Rohla C."/>
            <person name="Song M."/>
            <person name="Hilaire R.S."/>
            <person name="Shu S."/>
            <person name="Wells L."/>
            <person name="Wang X."/>
            <person name="Webber J."/>
            <person name="Heerema R.J."/>
            <person name="Klein P."/>
            <person name="Conner P."/>
            <person name="Grauke L."/>
            <person name="Grimwood J."/>
            <person name="Schmutz J."/>
            <person name="Randall J.J."/>
        </authorList>
    </citation>
    <scope>NUCLEOTIDE SEQUENCE</scope>
    <source>
        <tissue evidence="3">Leaf</tissue>
    </source>
</reference>
<comment type="caution">
    <text evidence="3">The sequence shown here is derived from an EMBL/GenBank/DDBJ whole genome shotgun (WGS) entry which is preliminary data.</text>
</comment>
<dbReference type="PANTHER" id="PTHR23310">
    <property type="entry name" value="ACYL-COA-BINDING PROTEIN, ACBP"/>
    <property type="match status" value="1"/>
</dbReference>
<evidence type="ECO:0000313" key="3">
    <source>
        <dbReference type="EMBL" id="KAG6729034.1"/>
    </source>
</evidence>
<dbReference type="Proteomes" id="UP000811246">
    <property type="component" value="Chromosome 1"/>
</dbReference>
<dbReference type="PROSITE" id="PS51228">
    <property type="entry name" value="ACB_2"/>
    <property type="match status" value="1"/>
</dbReference>
<name>A0A922FTZ8_CARIL</name>
<dbReference type="EMBL" id="CM031825">
    <property type="protein sequence ID" value="KAG6729032.1"/>
    <property type="molecule type" value="Genomic_DNA"/>
</dbReference>
<evidence type="ECO:0000259" key="2">
    <source>
        <dbReference type="PROSITE" id="PS51228"/>
    </source>
</evidence>
<accession>A0A922FTZ8</accession>
<protein>
    <recommendedName>
        <fullName evidence="2">ACB domain-containing protein</fullName>
    </recommendedName>
</protein>
<proteinExistence type="inferred from homology"/>
<dbReference type="EMBL" id="CM031825">
    <property type="protein sequence ID" value="KAG6729034.1"/>
    <property type="molecule type" value="Genomic_DNA"/>
</dbReference>
<dbReference type="GO" id="GO:0006631">
    <property type="term" value="P:fatty acid metabolic process"/>
    <property type="evidence" value="ECO:0007669"/>
    <property type="project" value="TreeGrafter"/>
</dbReference>
<organism evidence="3 4">
    <name type="scientific">Carya illinoinensis</name>
    <name type="common">Pecan</name>
    <dbReference type="NCBI Taxonomy" id="32201"/>
    <lineage>
        <taxon>Eukaryota</taxon>
        <taxon>Viridiplantae</taxon>
        <taxon>Streptophyta</taxon>
        <taxon>Embryophyta</taxon>
        <taxon>Tracheophyta</taxon>
        <taxon>Spermatophyta</taxon>
        <taxon>Magnoliopsida</taxon>
        <taxon>eudicotyledons</taxon>
        <taxon>Gunneridae</taxon>
        <taxon>Pentapetalae</taxon>
        <taxon>rosids</taxon>
        <taxon>fabids</taxon>
        <taxon>Fagales</taxon>
        <taxon>Juglandaceae</taxon>
        <taxon>Carya</taxon>
    </lineage>
</organism>